<dbReference type="OrthoDB" id="6608789at2"/>
<reference evidence="1 2" key="1">
    <citation type="submission" date="2018-10" db="EMBL/GenBank/DDBJ databases">
        <title>Horizontal transference of carbapenem resistance between Klebsiella pneumoniae and Kluyvera ascorbata during abdominal infection: a case report.</title>
        <authorList>
            <person name="Raro O.H.F."/>
            <person name="Lima-Morales D."/>
            <person name="Barth A.L."/>
            <person name="Paim T.G.S."/>
            <person name="Mott M.P."/>
            <person name="Riche C.V.W."/>
            <person name="Teixeira U.F."/>
            <person name="Waechter F."/>
            <person name="Dias C.A.G."/>
        </authorList>
    </citation>
    <scope>NUCLEOTIDE SEQUENCE [LARGE SCALE GENOMIC DNA]</scope>
    <source>
        <strain evidence="1 2">OT2</strain>
    </source>
</reference>
<dbReference type="RefSeq" id="WP_103142332.1">
    <property type="nucleotide sequence ID" value="NZ_RHFN01000031.1"/>
</dbReference>
<dbReference type="Gene3D" id="3.30.450.20">
    <property type="entry name" value="PAS domain"/>
    <property type="match status" value="1"/>
</dbReference>
<name>A0A3N2RSH4_9ENTR</name>
<protein>
    <submittedName>
        <fullName evidence="1">PAS fold family protein</fullName>
    </submittedName>
</protein>
<evidence type="ECO:0000313" key="1">
    <source>
        <dbReference type="EMBL" id="ROU10399.1"/>
    </source>
</evidence>
<accession>A0A3N2RSH4</accession>
<gene>
    <name evidence="1" type="ORF">EB837_21765</name>
</gene>
<comment type="caution">
    <text evidence="1">The sequence shown here is derived from an EMBL/GenBank/DDBJ whole genome shotgun (WGS) entry which is preliminary data.</text>
</comment>
<evidence type="ECO:0000313" key="2">
    <source>
        <dbReference type="Proteomes" id="UP000268051"/>
    </source>
</evidence>
<organism evidence="1 2">
    <name type="scientific">Kluyvera ascorbata</name>
    <dbReference type="NCBI Taxonomy" id="51288"/>
    <lineage>
        <taxon>Bacteria</taxon>
        <taxon>Pseudomonadati</taxon>
        <taxon>Pseudomonadota</taxon>
        <taxon>Gammaproteobacteria</taxon>
        <taxon>Enterobacterales</taxon>
        <taxon>Enterobacteriaceae</taxon>
        <taxon>Kluyvera</taxon>
    </lineage>
</organism>
<proteinExistence type="predicted"/>
<sequence length="232" mass="26787">MHPRDPRDLSQSSQSLDDVLSHFNGLYNSSSLPFCIRDQSRKVIYKNDAFSDLFHPLSKSFSGISFDSDEVELELSSIELEAFVMGPETALCRTFNFNGEFYQLRVEIRLIDGDLYAIWLINYFPDYQALFKVNTKVLNDSFDVDIFLSEMTTKKMITLCFSVLGFQLHTMSRCLGVSESAITNRLASVKKEIRKHFPDYDDFRFFCLKNGVYIRMTSVVLKILNVKSLLIK</sequence>
<dbReference type="Proteomes" id="UP000268051">
    <property type="component" value="Unassembled WGS sequence"/>
</dbReference>
<dbReference type="AlphaFoldDB" id="A0A3N2RSH4"/>
<dbReference type="EMBL" id="RHFN01000031">
    <property type="protein sequence ID" value="ROU10399.1"/>
    <property type="molecule type" value="Genomic_DNA"/>
</dbReference>